<proteinExistence type="inferred from homology"/>
<organism evidence="15 16">
    <name type="scientific">Neomonachus schauinslandi</name>
    <name type="common">Hawaiian monk seal</name>
    <name type="synonym">Monachus schauinslandi</name>
    <dbReference type="NCBI Taxonomy" id="29088"/>
    <lineage>
        <taxon>Eukaryota</taxon>
        <taxon>Metazoa</taxon>
        <taxon>Chordata</taxon>
        <taxon>Craniata</taxon>
        <taxon>Vertebrata</taxon>
        <taxon>Euteleostomi</taxon>
        <taxon>Mammalia</taxon>
        <taxon>Eutheria</taxon>
        <taxon>Laurasiatheria</taxon>
        <taxon>Carnivora</taxon>
        <taxon>Caniformia</taxon>
        <taxon>Pinnipedia</taxon>
        <taxon>Phocidae</taxon>
        <taxon>Monachinae</taxon>
        <taxon>Monachini</taxon>
        <taxon>Neomonachus</taxon>
    </lineage>
</organism>
<protein>
    <recommendedName>
        <fullName evidence="10">28S rRNA (cytosine-C(5))-methyltransferase</fullName>
    </recommendedName>
    <alternativeName>
        <fullName evidence="11">NOL1/NOP2/Sun domain family member 5</fullName>
    </alternativeName>
</protein>
<dbReference type="CDD" id="cd02440">
    <property type="entry name" value="AdoMet_MTases"/>
    <property type="match status" value="1"/>
</dbReference>
<dbReference type="GO" id="GO:0003723">
    <property type="term" value="F:RNA binding"/>
    <property type="evidence" value="ECO:0007669"/>
    <property type="project" value="UniProtKB-UniRule"/>
</dbReference>
<reference evidence="16" key="1">
    <citation type="submission" date="2025-08" db="UniProtKB">
        <authorList>
            <consortium name="RefSeq"/>
        </authorList>
    </citation>
    <scope>IDENTIFICATION</scope>
    <source>
        <tissue evidence="16">Blood</tissue>
    </source>
</reference>
<keyword evidence="8" id="KW-0007">Acetylation</keyword>
<dbReference type="Gene3D" id="3.40.50.150">
    <property type="entry name" value="Vaccinia Virus protein VP39"/>
    <property type="match status" value="1"/>
</dbReference>
<dbReference type="RefSeq" id="XP_044771645.1">
    <property type="nucleotide sequence ID" value="XM_044915710.1"/>
</dbReference>
<feature type="compositionally biased region" description="Low complexity" evidence="13">
    <location>
        <begin position="430"/>
        <end position="446"/>
    </location>
</feature>
<keyword evidence="3" id="KW-0597">Phosphoprotein</keyword>
<feature type="binding site" evidence="12">
    <location>
        <position position="305"/>
    </location>
    <ligand>
        <name>S-adenosyl-L-methionine</name>
        <dbReference type="ChEBI" id="CHEBI:59789"/>
    </ligand>
</feature>
<evidence type="ECO:0000313" key="15">
    <source>
        <dbReference type="Proteomes" id="UP000248481"/>
    </source>
</evidence>
<evidence type="ECO:0000256" key="5">
    <source>
        <dbReference type="ARBA" id="ARBA00022679"/>
    </source>
</evidence>
<evidence type="ECO:0000256" key="9">
    <source>
        <dbReference type="ARBA" id="ARBA00023242"/>
    </source>
</evidence>
<dbReference type="InterPro" id="IPR001678">
    <property type="entry name" value="MeTrfase_RsmB-F_NOP2_dom"/>
</dbReference>
<dbReference type="FunFam" id="3.40.50.150:FF:000139">
    <property type="entry name" value="probable 28S rRNA (Cytosine-C(5))-methyltransferase isoform X2"/>
    <property type="match status" value="1"/>
</dbReference>
<dbReference type="InterPro" id="IPR029063">
    <property type="entry name" value="SAM-dependent_MTases_sf"/>
</dbReference>
<keyword evidence="6 12" id="KW-0949">S-adenosyl-L-methionine</keyword>
<gene>
    <name evidence="16" type="primary">NSUN5</name>
</gene>
<keyword evidence="2" id="KW-0698">rRNA processing</keyword>
<evidence type="ECO:0000256" key="11">
    <source>
        <dbReference type="ARBA" id="ARBA00076890"/>
    </source>
</evidence>
<dbReference type="Pfam" id="PF21148">
    <property type="entry name" value="NSUN5_fdxn-like"/>
    <property type="match status" value="1"/>
</dbReference>
<dbReference type="FunFam" id="3.30.70.1170:FF:000004">
    <property type="entry name" value="probable 28S rRNA (Cytosine-C(5))-methyltransferase isoform X2"/>
    <property type="match status" value="1"/>
</dbReference>
<dbReference type="GO" id="GO:0005730">
    <property type="term" value="C:nucleolus"/>
    <property type="evidence" value="ECO:0007669"/>
    <property type="project" value="UniProtKB-SubCell"/>
</dbReference>
<feature type="binding site" evidence="12">
    <location>
        <begin position="234"/>
        <end position="240"/>
    </location>
    <ligand>
        <name>S-adenosyl-L-methionine</name>
        <dbReference type="ChEBI" id="CHEBI:59789"/>
    </ligand>
</feature>
<dbReference type="Gene3D" id="3.30.70.1170">
    <property type="entry name" value="Sun protein, domain 3"/>
    <property type="match status" value="1"/>
</dbReference>
<dbReference type="InterPro" id="IPR049561">
    <property type="entry name" value="NSUN5_7_fdxn-like"/>
</dbReference>
<dbReference type="InterPro" id="IPR049560">
    <property type="entry name" value="MeTrfase_RsmB-F_NOP2_cat"/>
</dbReference>
<dbReference type="CTD" id="55695"/>
<accession>A0A8M1MEZ1</accession>
<keyword evidence="5 12" id="KW-0808">Transferase</keyword>
<comment type="similarity">
    <text evidence="12">Belongs to the class I-like SAM-binding methyltransferase superfamily. RsmB/NOP family.</text>
</comment>
<dbReference type="PROSITE" id="PS51686">
    <property type="entry name" value="SAM_MT_RSMB_NOP"/>
    <property type="match status" value="1"/>
</dbReference>
<dbReference type="Pfam" id="PF21153">
    <property type="entry name" value="NSUN5_N"/>
    <property type="match status" value="1"/>
</dbReference>
<keyword evidence="4 12" id="KW-0489">Methyltransferase</keyword>
<sequence>MALYATAASVLAGVESRRGSIKGLVYASSFQNVKQLYALVCETQRYSAVLDAVIASAGLLRAEKKLRPHLAKVLVYELLLGKGFRGGGGRWKPLLDRHQARLKAELARLKVQRRVSRNEDLLQVGSRPGTASQVPRFVRVNTLKTSLVDAVDYFKRQGFSYQGRASSLEDARALRGRCFLLDPLLPELLVFPAQTDLHDHPLYRAGHLILQDKASCLPAALLAPPPGAHVIDACAAPGNKTSHLAALLQNQGKIFAFDLDAGRLASMATLLARAGVSCCELAEEDFLAVSPSDQRYRRVQYILLDPSCSGSGMPARQLEEPGAGTPSKARLQALAGFQQRALRHALTFPSLQRLVYSTCSLCQEENEDVVRDALQQNPGTFRLAPVLPSWPHRGLGTFPGAEYCLRASPETTLTGGFFVAVLERVEVPSSVPQAEAAAPEPTPSAAPRRKRRRQAVAPGAQPRTQQVRRASPSRVGRKSPLLPAAQPAGF</sequence>
<dbReference type="SUPFAM" id="SSF53335">
    <property type="entry name" value="S-adenosyl-L-methionine-dependent methyltransferases"/>
    <property type="match status" value="1"/>
</dbReference>
<dbReference type="PRINTS" id="PR02008">
    <property type="entry name" value="RCMTFAMILY"/>
</dbReference>
<evidence type="ECO:0000256" key="13">
    <source>
        <dbReference type="SAM" id="MobiDB-lite"/>
    </source>
</evidence>
<feature type="active site" description="Nucleophile" evidence="12">
    <location>
        <position position="359"/>
    </location>
</feature>
<dbReference type="AlphaFoldDB" id="A0A8M1MEZ1"/>
<evidence type="ECO:0000256" key="4">
    <source>
        <dbReference type="ARBA" id="ARBA00022603"/>
    </source>
</evidence>
<evidence type="ECO:0000313" key="16">
    <source>
        <dbReference type="RefSeq" id="XP_044771645.1"/>
    </source>
</evidence>
<keyword evidence="15" id="KW-1185">Reference proteome</keyword>
<dbReference type="Proteomes" id="UP000248481">
    <property type="component" value="Chromosome 5"/>
</dbReference>
<evidence type="ECO:0000259" key="14">
    <source>
        <dbReference type="PROSITE" id="PS51686"/>
    </source>
</evidence>
<feature type="region of interest" description="Disordered" evidence="13">
    <location>
        <begin position="430"/>
        <end position="490"/>
    </location>
</feature>
<evidence type="ECO:0000256" key="1">
    <source>
        <dbReference type="ARBA" id="ARBA00004604"/>
    </source>
</evidence>
<dbReference type="InterPro" id="IPR048889">
    <property type="entry name" value="NSUN5_RCM1_N"/>
</dbReference>
<evidence type="ECO:0000256" key="8">
    <source>
        <dbReference type="ARBA" id="ARBA00022990"/>
    </source>
</evidence>
<evidence type="ECO:0000256" key="3">
    <source>
        <dbReference type="ARBA" id="ARBA00022553"/>
    </source>
</evidence>
<dbReference type="Pfam" id="PF01189">
    <property type="entry name" value="Methyltr_RsmB-F"/>
    <property type="match status" value="1"/>
</dbReference>
<dbReference type="InterPro" id="IPR023267">
    <property type="entry name" value="RCMT"/>
</dbReference>
<feature type="binding site" evidence="12">
    <location>
        <position position="285"/>
    </location>
    <ligand>
        <name>S-adenosyl-L-methionine</name>
        <dbReference type="ChEBI" id="CHEBI:59789"/>
    </ligand>
</feature>
<dbReference type="PANTHER" id="PTHR22807:SF4">
    <property type="entry name" value="28S RRNA (CYTOSINE-C(5))-METHYLTRANSFERASE"/>
    <property type="match status" value="1"/>
</dbReference>
<evidence type="ECO:0000256" key="12">
    <source>
        <dbReference type="PROSITE-ProRule" id="PRU01023"/>
    </source>
</evidence>
<evidence type="ECO:0000256" key="7">
    <source>
        <dbReference type="ARBA" id="ARBA00022884"/>
    </source>
</evidence>
<evidence type="ECO:0000256" key="10">
    <source>
        <dbReference type="ARBA" id="ARBA00069641"/>
    </source>
</evidence>
<dbReference type="GO" id="GO:0070475">
    <property type="term" value="P:rRNA base methylation"/>
    <property type="evidence" value="ECO:0007669"/>
    <property type="project" value="TreeGrafter"/>
</dbReference>
<evidence type="ECO:0000256" key="6">
    <source>
        <dbReference type="ARBA" id="ARBA00022691"/>
    </source>
</evidence>
<keyword evidence="7 12" id="KW-0694">RNA-binding</keyword>
<name>A0A8M1MEZ1_NEOSC</name>
<evidence type="ECO:0000256" key="2">
    <source>
        <dbReference type="ARBA" id="ARBA00022552"/>
    </source>
</evidence>
<feature type="binding site" evidence="12">
    <location>
        <position position="258"/>
    </location>
    <ligand>
        <name>S-adenosyl-L-methionine</name>
        <dbReference type="ChEBI" id="CHEBI:59789"/>
    </ligand>
</feature>
<keyword evidence="9" id="KW-0539">Nucleus</keyword>
<comment type="subcellular location">
    <subcellularLocation>
        <location evidence="1">Nucleus</location>
        <location evidence="1">Nucleolus</location>
    </subcellularLocation>
</comment>
<dbReference type="GO" id="GO:0009383">
    <property type="term" value="F:rRNA (cytosine-C5-)-methyltransferase activity"/>
    <property type="evidence" value="ECO:0007669"/>
    <property type="project" value="UniProtKB-ARBA"/>
</dbReference>
<dbReference type="PANTHER" id="PTHR22807">
    <property type="entry name" value="NOP2 YEAST -RELATED NOL1/NOP2/FMU SUN DOMAIN-CONTAINING"/>
    <property type="match status" value="1"/>
</dbReference>
<feature type="domain" description="SAM-dependent MTase RsmB/NOP-type" evidence="14">
    <location>
        <begin position="126"/>
        <end position="425"/>
    </location>
</feature>
<dbReference type="GeneID" id="110589740"/>